<dbReference type="EMBL" id="NHYE01005572">
    <property type="protein sequence ID" value="PPQ69461.1"/>
    <property type="molecule type" value="Genomic_DNA"/>
</dbReference>
<dbReference type="GO" id="GO:0004521">
    <property type="term" value="F:RNA endonuclease activity"/>
    <property type="evidence" value="ECO:0007669"/>
    <property type="project" value="InterPro"/>
</dbReference>
<protein>
    <recommendedName>
        <fullName evidence="1">Protein kinase domain-containing protein</fullName>
    </recommendedName>
</protein>
<dbReference type="InterPro" id="IPR011009">
    <property type="entry name" value="Kinase-like_dom_sf"/>
</dbReference>
<sequence>MSSTTISVSQQEARRLLVQGEHWGSDDKFSDCCIVWTEGGQIYRTIDLRRQSEIDIVKELPKMVGTIIPEEKVYAAWHDSITEIQAPLSSDVFVKMFYGHCLADECNPDYLRAEIDILEKLSKRPHPSIVEYFGCIRDGSFVKGVCLRKYPCTLAEYIRDEVSAEKRPSFDANLVISGIRAGLDFLHGLKLVHNDINPHNIMLKEDGQGVIIDFDSCSPIGAEARGGTPGWSKYNKKSEVENDEHGLELVIQFMKGEYNGEDISAFNV</sequence>
<dbReference type="InterPro" id="IPR000719">
    <property type="entry name" value="Prot_kinase_dom"/>
</dbReference>
<feature type="domain" description="Protein kinase" evidence="1">
    <location>
        <begin position="43"/>
        <end position="268"/>
    </location>
</feature>
<dbReference type="GO" id="GO:0070059">
    <property type="term" value="P:intrinsic apoptotic signaling pathway in response to endoplasmic reticulum stress"/>
    <property type="evidence" value="ECO:0007669"/>
    <property type="project" value="TreeGrafter"/>
</dbReference>
<dbReference type="InParanoid" id="A0A409VT58"/>
<proteinExistence type="predicted"/>
<reference evidence="2 3" key="1">
    <citation type="journal article" date="2018" name="Evol. Lett.">
        <title>Horizontal gene cluster transfer increased hallucinogenic mushroom diversity.</title>
        <authorList>
            <person name="Reynolds H.T."/>
            <person name="Vijayakumar V."/>
            <person name="Gluck-Thaler E."/>
            <person name="Korotkin H.B."/>
            <person name="Matheny P.B."/>
            <person name="Slot J.C."/>
        </authorList>
    </citation>
    <scope>NUCLEOTIDE SEQUENCE [LARGE SCALE GENOMIC DNA]</scope>
    <source>
        <strain evidence="2 3">SRW20</strain>
    </source>
</reference>
<keyword evidence="3" id="KW-1185">Reference proteome</keyword>
<accession>A0A409VT58</accession>
<dbReference type="AlphaFoldDB" id="A0A409VT58"/>
<dbReference type="Gene3D" id="1.10.510.10">
    <property type="entry name" value="Transferase(Phosphotransferase) domain 1"/>
    <property type="match status" value="1"/>
</dbReference>
<dbReference type="PANTHER" id="PTHR13954:SF6">
    <property type="entry name" value="NON-SPECIFIC SERINE_THREONINE PROTEIN KINASE"/>
    <property type="match status" value="1"/>
</dbReference>
<dbReference type="Proteomes" id="UP000284706">
    <property type="component" value="Unassembled WGS sequence"/>
</dbReference>
<comment type="caution">
    <text evidence="2">The sequence shown here is derived from an EMBL/GenBank/DDBJ whole genome shotgun (WGS) entry which is preliminary data.</text>
</comment>
<dbReference type="OrthoDB" id="4062651at2759"/>
<dbReference type="SMART" id="SM00220">
    <property type="entry name" value="S_TKc"/>
    <property type="match status" value="1"/>
</dbReference>
<dbReference type="InterPro" id="IPR045133">
    <property type="entry name" value="IRE1/2-like"/>
</dbReference>
<organism evidence="2 3">
    <name type="scientific">Gymnopilus dilepis</name>
    <dbReference type="NCBI Taxonomy" id="231916"/>
    <lineage>
        <taxon>Eukaryota</taxon>
        <taxon>Fungi</taxon>
        <taxon>Dikarya</taxon>
        <taxon>Basidiomycota</taxon>
        <taxon>Agaricomycotina</taxon>
        <taxon>Agaricomycetes</taxon>
        <taxon>Agaricomycetidae</taxon>
        <taxon>Agaricales</taxon>
        <taxon>Agaricineae</taxon>
        <taxon>Hymenogastraceae</taxon>
        <taxon>Gymnopilus</taxon>
    </lineage>
</organism>
<dbReference type="GO" id="GO:0051082">
    <property type="term" value="F:unfolded protein binding"/>
    <property type="evidence" value="ECO:0007669"/>
    <property type="project" value="TreeGrafter"/>
</dbReference>
<dbReference type="PANTHER" id="PTHR13954">
    <property type="entry name" value="IRE1-RELATED"/>
    <property type="match status" value="1"/>
</dbReference>
<dbReference type="STRING" id="231916.A0A409VT58"/>
<dbReference type="GO" id="GO:0036498">
    <property type="term" value="P:IRE1-mediated unfolded protein response"/>
    <property type="evidence" value="ECO:0007669"/>
    <property type="project" value="TreeGrafter"/>
</dbReference>
<dbReference type="GO" id="GO:0004674">
    <property type="term" value="F:protein serine/threonine kinase activity"/>
    <property type="evidence" value="ECO:0007669"/>
    <property type="project" value="InterPro"/>
</dbReference>
<dbReference type="Pfam" id="PF00069">
    <property type="entry name" value="Pkinase"/>
    <property type="match status" value="1"/>
</dbReference>
<name>A0A409VT58_9AGAR</name>
<evidence type="ECO:0000313" key="2">
    <source>
        <dbReference type="EMBL" id="PPQ69461.1"/>
    </source>
</evidence>
<evidence type="ECO:0000259" key="1">
    <source>
        <dbReference type="PROSITE" id="PS50011"/>
    </source>
</evidence>
<dbReference type="GO" id="GO:0005524">
    <property type="term" value="F:ATP binding"/>
    <property type="evidence" value="ECO:0007669"/>
    <property type="project" value="InterPro"/>
</dbReference>
<evidence type="ECO:0000313" key="3">
    <source>
        <dbReference type="Proteomes" id="UP000284706"/>
    </source>
</evidence>
<dbReference type="SUPFAM" id="SSF56112">
    <property type="entry name" value="Protein kinase-like (PK-like)"/>
    <property type="match status" value="1"/>
</dbReference>
<dbReference type="GO" id="GO:1990604">
    <property type="term" value="C:IRE1-TRAF2-ASK1 complex"/>
    <property type="evidence" value="ECO:0007669"/>
    <property type="project" value="TreeGrafter"/>
</dbReference>
<dbReference type="PROSITE" id="PS50011">
    <property type="entry name" value="PROTEIN_KINASE_DOM"/>
    <property type="match status" value="1"/>
</dbReference>
<gene>
    <name evidence="2" type="ORF">CVT26_002871</name>
</gene>